<reference evidence="3 4" key="1">
    <citation type="submission" date="2015-07" db="EMBL/GenBank/DDBJ databases">
        <title>Genome analysis of myxobacterium Chondromyces crocatus Cm c5 reveals a high potential for natural compound synthesis and the genetic basis for the loss of fruiting body formation.</title>
        <authorList>
            <person name="Zaburannyi N."/>
            <person name="Bunk B."/>
            <person name="Maier J."/>
            <person name="Overmann J."/>
            <person name="Mueller R."/>
        </authorList>
    </citation>
    <scope>NUCLEOTIDE SEQUENCE [LARGE SCALE GENOMIC DNA]</scope>
    <source>
        <strain evidence="3 4">Cm c5</strain>
    </source>
</reference>
<evidence type="ECO:0000313" key="3">
    <source>
        <dbReference type="EMBL" id="AKT42103.1"/>
    </source>
</evidence>
<dbReference type="Pfam" id="PF00932">
    <property type="entry name" value="LTD"/>
    <property type="match status" value="1"/>
</dbReference>
<dbReference type="PATRIC" id="fig|52.7.peg.6956"/>
<dbReference type="EMBL" id="CP012159">
    <property type="protein sequence ID" value="AKT42103.1"/>
    <property type="molecule type" value="Genomic_DNA"/>
</dbReference>
<feature type="region of interest" description="Disordered" evidence="1">
    <location>
        <begin position="23"/>
        <end position="59"/>
    </location>
</feature>
<dbReference type="PROSITE" id="PS51257">
    <property type="entry name" value="PROKAR_LIPOPROTEIN"/>
    <property type="match status" value="1"/>
</dbReference>
<feature type="domain" description="LTD" evidence="2">
    <location>
        <begin position="50"/>
        <end position="184"/>
    </location>
</feature>
<gene>
    <name evidence="3" type="ORF">CMC5_063270</name>
</gene>
<dbReference type="AlphaFoldDB" id="A0A0K1ENE2"/>
<dbReference type="PROSITE" id="PS51841">
    <property type="entry name" value="LTD"/>
    <property type="match status" value="1"/>
</dbReference>
<protein>
    <recommendedName>
        <fullName evidence="2">LTD domain-containing protein</fullName>
    </recommendedName>
</protein>
<dbReference type="InterPro" id="IPR001322">
    <property type="entry name" value="Lamin_tail_dom"/>
</dbReference>
<evidence type="ECO:0000256" key="1">
    <source>
        <dbReference type="SAM" id="MobiDB-lite"/>
    </source>
</evidence>
<dbReference type="STRING" id="52.CMC5_063270"/>
<keyword evidence="4" id="KW-1185">Reference proteome</keyword>
<dbReference type="KEGG" id="ccro:CMC5_063270"/>
<accession>A0A0K1ENE2</accession>
<evidence type="ECO:0000259" key="2">
    <source>
        <dbReference type="PROSITE" id="PS51841"/>
    </source>
</evidence>
<dbReference type="InterPro" id="IPR036415">
    <property type="entry name" value="Lamin_tail_dom_sf"/>
</dbReference>
<dbReference type="Proteomes" id="UP000067626">
    <property type="component" value="Chromosome"/>
</dbReference>
<name>A0A0K1ENE2_CHOCO</name>
<dbReference type="Gene3D" id="2.60.40.1260">
    <property type="entry name" value="Lamin Tail domain"/>
    <property type="match status" value="1"/>
</dbReference>
<feature type="compositionally biased region" description="Low complexity" evidence="1">
    <location>
        <begin position="23"/>
        <end position="45"/>
    </location>
</feature>
<evidence type="ECO:0000313" key="4">
    <source>
        <dbReference type="Proteomes" id="UP000067626"/>
    </source>
</evidence>
<sequence length="217" mass="22054">MLERALIATLLATTLAFVGCSDDSGSTTGGNTVTDTITNTSTNTDTDTDTDTDTGGPGSGAVVINEVSATPKAIPYGDWVELHNGGDTPFNLSGYGLADTDNTSGGPKLGGKELRFPQGTVIEPGAFLLVIADQDIANGPGPHTTCGSHAATCFYAEWGATDDGESIYLVDGNDDIVDQTTYPSLGTDGTQTWGRLPDATGDFALTSPTPGASNGAP</sequence>
<dbReference type="SUPFAM" id="SSF74853">
    <property type="entry name" value="Lamin A/C globular tail domain"/>
    <property type="match status" value="1"/>
</dbReference>
<proteinExistence type="predicted"/>
<organism evidence="3 4">
    <name type="scientific">Chondromyces crocatus</name>
    <dbReference type="NCBI Taxonomy" id="52"/>
    <lineage>
        <taxon>Bacteria</taxon>
        <taxon>Pseudomonadati</taxon>
        <taxon>Myxococcota</taxon>
        <taxon>Polyangia</taxon>
        <taxon>Polyangiales</taxon>
        <taxon>Polyangiaceae</taxon>
        <taxon>Chondromyces</taxon>
    </lineage>
</organism>